<dbReference type="NCBIfam" id="NF008300">
    <property type="entry name" value="PRK11088.1"/>
    <property type="match status" value="1"/>
</dbReference>
<dbReference type="PANTHER" id="PTHR43460">
    <property type="entry name" value="METHYLTRANSFERASE"/>
    <property type="match status" value="1"/>
</dbReference>
<dbReference type="PIRSF" id="PIRSF018249">
    <property type="entry name" value="MyrA_prd"/>
    <property type="match status" value="1"/>
</dbReference>
<evidence type="ECO:0000313" key="6">
    <source>
        <dbReference type="Proteomes" id="UP000001982"/>
    </source>
</evidence>
<keyword evidence="2" id="KW-0949">S-adenosyl-L-methionine</keyword>
<dbReference type="GO" id="GO:0032259">
    <property type="term" value="P:methylation"/>
    <property type="evidence" value="ECO:0007669"/>
    <property type="project" value="UniProtKB-KW"/>
</dbReference>
<feature type="binding site" evidence="1">
    <location>
        <position position="5"/>
    </location>
    <ligand>
        <name>Zn(2+)</name>
        <dbReference type="ChEBI" id="CHEBI:29105"/>
    </ligand>
</feature>
<dbReference type="RefSeq" id="WP_011496717.1">
    <property type="nucleotide sequence ID" value="NC_007954.1"/>
</dbReference>
<dbReference type="InterPro" id="IPR016718">
    <property type="entry name" value="rRNA_m1G-MeTrfase_A_prd"/>
</dbReference>
<dbReference type="KEGG" id="sdn:Sden_2286"/>
<dbReference type="Pfam" id="PF21302">
    <property type="entry name" value="Zn_ribbon_RlmA"/>
    <property type="match status" value="1"/>
</dbReference>
<dbReference type="OrthoDB" id="108476at2"/>
<feature type="domain" description="Methyltransferase" evidence="3">
    <location>
        <begin position="84"/>
        <end position="192"/>
    </location>
</feature>
<dbReference type="Proteomes" id="UP000001982">
    <property type="component" value="Chromosome"/>
</dbReference>
<dbReference type="InterPro" id="IPR048647">
    <property type="entry name" value="RlmA_N"/>
</dbReference>
<dbReference type="GO" id="GO:0046872">
    <property type="term" value="F:metal ion binding"/>
    <property type="evidence" value="ECO:0007669"/>
    <property type="project" value="UniProtKB-KW"/>
</dbReference>
<dbReference type="Pfam" id="PF13847">
    <property type="entry name" value="Methyltransf_31"/>
    <property type="match status" value="1"/>
</dbReference>
<evidence type="ECO:0000259" key="3">
    <source>
        <dbReference type="Pfam" id="PF13847"/>
    </source>
</evidence>
<reference evidence="5 6" key="1">
    <citation type="submission" date="2006-03" db="EMBL/GenBank/DDBJ databases">
        <title>Complete sequence of Shewanella denitrificans OS217.</title>
        <authorList>
            <consortium name="US DOE Joint Genome Institute"/>
            <person name="Copeland A."/>
            <person name="Lucas S."/>
            <person name="Lapidus A."/>
            <person name="Barry K."/>
            <person name="Detter J.C."/>
            <person name="Glavina del Rio T."/>
            <person name="Hammon N."/>
            <person name="Israni S."/>
            <person name="Dalin E."/>
            <person name="Tice H."/>
            <person name="Pitluck S."/>
            <person name="Brettin T."/>
            <person name="Bruce D."/>
            <person name="Han C."/>
            <person name="Tapia R."/>
            <person name="Gilna P."/>
            <person name="Kiss H."/>
            <person name="Schmutz J."/>
            <person name="Larimer F."/>
            <person name="Land M."/>
            <person name="Hauser L."/>
            <person name="Kyrpides N."/>
            <person name="Lykidis A."/>
            <person name="Richardson P."/>
        </authorList>
    </citation>
    <scope>NUCLEOTIDE SEQUENCE [LARGE SCALE GENOMIC DNA]</scope>
    <source>
        <strain evidence="6">OS217 / ATCC BAA-1090 / DSM 15013</strain>
    </source>
</reference>
<feature type="binding site" evidence="2">
    <location>
        <position position="194"/>
    </location>
    <ligand>
        <name>S-adenosyl-L-methionine</name>
        <dbReference type="ChEBI" id="CHEBI:59789"/>
    </ligand>
</feature>
<name>Q12LW0_SHEDO</name>
<dbReference type="STRING" id="318161.Sden_2286"/>
<dbReference type="AlphaFoldDB" id="Q12LW0"/>
<dbReference type="CDD" id="cd02440">
    <property type="entry name" value="AdoMet_MTases"/>
    <property type="match status" value="1"/>
</dbReference>
<organism evidence="5 6">
    <name type="scientific">Shewanella denitrificans (strain OS217 / ATCC BAA-1090 / DSM 15013)</name>
    <dbReference type="NCBI Taxonomy" id="318161"/>
    <lineage>
        <taxon>Bacteria</taxon>
        <taxon>Pseudomonadati</taxon>
        <taxon>Pseudomonadota</taxon>
        <taxon>Gammaproteobacteria</taxon>
        <taxon>Alteromonadales</taxon>
        <taxon>Shewanellaceae</taxon>
        <taxon>Shewanella</taxon>
    </lineage>
</organism>
<proteinExistence type="predicted"/>
<dbReference type="EMBL" id="CP000302">
    <property type="protein sequence ID" value="ABE55566.1"/>
    <property type="molecule type" value="Genomic_DNA"/>
</dbReference>
<feature type="binding site" evidence="2">
    <location>
        <begin position="95"/>
        <end position="96"/>
    </location>
    <ligand>
        <name>S-adenosyl-L-methionine</name>
        <dbReference type="ChEBI" id="CHEBI:59789"/>
    </ligand>
</feature>
<evidence type="ECO:0000259" key="4">
    <source>
        <dbReference type="Pfam" id="PF21302"/>
    </source>
</evidence>
<feature type="binding site" evidence="1">
    <location>
        <position position="8"/>
    </location>
    <ligand>
        <name>Zn(2+)</name>
        <dbReference type="ChEBI" id="CHEBI:29105"/>
    </ligand>
</feature>
<protein>
    <submittedName>
        <fullName evidence="5">rRNA (Guanine-N(1)-)-methyltransferase</fullName>
    </submittedName>
</protein>
<keyword evidence="5" id="KW-0489">Methyltransferase</keyword>
<feature type="binding site" evidence="1">
    <location>
        <position position="25"/>
    </location>
    <ligand>
        <name>Zn(2+)</name>
        <dbReference type="ChEBI" id="CHEBI:29105"/>
    </ligand>
</feature>
<dbReference type="InterPro" id="IPR052939">
    <property type="entry name" value="23S_rRNA_MeTrnsfrase_RlmA"/>
</dbReference>
<feature type="domain" description="23S rRNA (guanine(745)-N(1))-methyltransferase N-terminal" evidence="4">
    <location>
        <begin position="3"/>
        <end position="46"/>
    </location>
</feature>
<keyword evidence="1" id="KW-0862">Zinc</keyword>
<dbReference type="InterPro" id="IPR029063">
    <property type="entry name" value="SAM-dependent_MTases_sf"/>
</dbReference>
<evidence type="ECO:0000313" key="5">
    <source>
        <dbReference type="EMBL" id="ABE55566.1"/>
    </source>
</evidence>
<dbReference type="PANTHER" id="PTHR43460:SF1">
    <property type="entry name" value="METHYLTRANSFERASE TYPE 11 DOMAIN-CONTAINING PROTEIN"/>
    <property type="match status" value="1"/>
</dbReference>
<feature type="binding site" evidence="2">
    <location>
        <position position="67"/>
    </location>
    <ligand>
        <name>S-adenosyl-L-methionine</name>
        <dbReference type="ChEBI" id="CHEBI:59789"/>
    </ligand>
</feature>
<dbReference type="GO" id="GO:0008168">
    <property type="term" value="F:methyltransferase activity"/>
    <property type="evidence" value="ECO:0007669"/>
    <property type="project" value="UniProtKB-KW"/>
</dbReference>
<keyword evidence="5" id="KW-0808">Transferase</keyword>
<sequence>MQYLCPLCAGELTKVTKTWSCLKGHQFDCAKEGYVNLLPVQKKNSKDPGDNKEMMQARREFLNKGYYQSLSDAVNALALRYKPKAKQILDLGCGEGYYSSRLFAALNQDLQERNLDEGPCCQLQGLDISKTAIRYAAKRYPQMSFCVASAYEMPFAAASVDLALRIYAPSKAEELARVIAGNGILITVSPGPMHHFAIKEMIYEYPKPHQDRVDSIEGFECIDTQRLESQMSLDNAVDIVHFLNMTPYSWKLTQEKKAQLANEGLRCELDFHIAVYRRIALA</sequence>
<evidence type="ECO:0000256" key="1">
    <source>
        <dbReference type="PIRSR" id="PIRSR018249-1"/>
    </source>
</evidence>
<dbReference type="InterPro" id="IPR025714">
    <property type="entry name" value="Methyltranfer_dom"/>
</dbReference>
<feature type="binding site" evidence="1">
    <location>
        <position position="21"/>
    </location>
    <ligand>
        <name>Zn(2+)</name>
        <dbReference type="ChEBI" id="CHEBI:29105"/>
    </ligand>
</feature>
<keyword evidence="1" id="KW-0479">Metal-binding</keyword>
<dbReference type="SUPFAM" id="SSF53335">
    <property type="entry name" value="S-adenosyl-L-methionine-dependent methyltransferases"/>
    <property type="match status" value="1"/>
</dbReference>
<gene>
    <name evidence="5" type="ordered locus">Sden_2286</name>
</gene>
<keyword evidence="6" id="KW-1185">Reference proteome</keyword>
<accession>Q12LW0</accession>
<evidence type="ECO:0000256" key="2">
    <source>
        <dbReference type="PIRSR" id="PIRSR018249-2"/>
    </source>
</evidence>
<dbReference type="eggNOG" id="COG2226">
    <property type="taxonomic scope" value="Bacteria"/>
</dbReference>
<dbReference type="HOGENOM" id="CLU_050931_0_0_6"/>
<dbReference type="Gene3D" id="3.40.50.150">
    <property type="entry name" value="Vaccinia Virus protein VP39"/>
    <property type="match status" value="1"/>
</dbReference>